<protein>
    <submittedName>
        <fullName evidence="1">Methyltransferase type 12</fullName>
    </submittedName>
</protein>
<dbReference type="PANTHER" id="PTHR43861">
    <property type="entry name" value="TRANS-ACONITATE 2-METHYLTRANSFERASE-RELATED"/>
    <property type="match status" value="1"/>
</dbReference>
<dbReference type="GO" id="GO:0032259">
    <property type="term" value="P:methylation"/>
    <property type="evidence" value="ECO:0007669"/>
    <property type="project" value="UniProtKB-KW"/>
</dbReference>
<dbReference type="InterPro" id="IPR029063">
    <property type="entry name" value="SAM-dependent_MTases_sf"/>
</dbReference>
<keyword evidence="1" id="KW-0808">Transferase</keyword>
<evidence type="ECO:0000313" key="2">
    <source>
        <dbReference type="Proteomes" id="UP000034531"/>
    </source>
</evidence>
<reference evidence="1 2" key="1">
    <citation type="journal article" date="2015" name="Nature">
        <title>rRNA introns, odd ribosomes, and small enigmatic genomes across a large radiation of phyla.</title>
        <authorList>
            <person name="Brown C.T."/>
            <person name="Hug L.A."/>
            <person name="Thomas B.C."/>
            <person name="Sharon I."/>
            <person name="Castelle C.J."/>
            <person name="Singh A."/>
            <person name="Wilkins M.J."/>
            <person name="Williams K.H."/>
            <person name="Banfield J.F."/>
        </authorList>
    </citation>
    <scope>NUCLEOTIDE SEQUENCE [LARGE SCALE GENOMIC DNA]</scope>
</reference>
<gene>
    <name evidence="1" type="ORF">UT84_C0013G0018</name>
</gene>
<accession>A0A0G0RCY3</accession>
<dbReference type="AlphaFoldDB" id="A0A0G0RCY3"/>
<dbReference type="EMBL" id="LBYI01000013">
    <property type="protein sequence ID" value="KKR50248.1"/>
    <property type="molecule type" value="Genomic_DNA"/>
</dbReference>
<dbReference type="SUPFAM" id="SSF53335">
    <property type="entry name" value="S-adenosyl-L-methionine-dependent methyltransferases"/>
    <property type="match status" value="1"/>
</dbReference>
<dbReference type="CDD" id="cd02440">
    <property type="entry name" value="AdoMet_MTases"/>
    <property type="match status" value="1"/>
</dbReference>
<comment type="caution">
    <text evidence="1">The sequence shown here is derived from an EMBL/GenBank/DDBJ whole genome shotgun (WGS) entry which is preliminary data.</text>
</comment>
<evidence type="ECO:0000313" key="1">
    <source>
        <dbReference type="EMBL" id="KKR50248.1"/>
    </source>
</evidence>
<dbReference type="Proteomes" id="UP000034531">
    <property type="component" value="Unassembled WGS sequence"/>
</dbReference>
<dbReference type="Gene3D" id="3.40.50.150">
    <property type="entry name" value="Vaccinia Virus protein VP39"/>
    <property type="match status" value="1"/>
</dbReference>
<keyword evidence="1" id="KW-0489">Methyltransferase</keyword>
<dbReference type="Pfam" id="PF13489">
    <property type="entry name" value="Methyltransf_23"/>
    <property type="match status" value="1"/>
</dbReference>
<name>A0A0G0RCY3_9BACT</name>
<dbReference type="PANTHER" id="PTHR43861:SF6">
    <property type="entry name" value="METHYLTRANSFERASE TYPE 11"/>
    <property type="match status" value="1"/>
</dbReference>
<organism evidence="1 2">
    <name type="scientific">Candidatus Curtissbacteria bacterium GW2011_GWA1_40_16</name>
    <dbReference type="NCBI Taxonomy" id="1618405"/>
    <lineage>
        <taxon>Bacteria</taxon>
        <taxon>Candidatus Curtissiibacteriota</taxon>
    </lineage>
</organism>
<sequence>MQDLFSDYKIFKLDPYKLRSRDFFKNMLEYRKSTMKKFGKAILSPSHFKCPLCGKDKKSSYLDLGKYKLFQCNTCSLVSPNINFNKLDNQEVYDDPLYVKDTTREILDTFQYRKNTYAPERLSYILSRVDIKKRNIKLLDVGCGPGYFISYLADLGIYYKGLEFAEFLVKICKEKGLNVEKNDVSEEKNNSYNIITLFDVVEHIVDPLIFFKILNKKLIKGGHLIAYTPNIHSLSYYLMGSSQNTLLPFQHLCFFNKRSLSYLANKSGFKLESIEYFGLDIMDYFFMKEYQDKISYLSSLKEFISVIQAIVDKQSLSNHMRVVLNKIK</sequence>
<proteinExistence type="predicted"/>
<dbReference type="GO" id="GO:0008168">
    <property type="term" value="F:methyltransferase activity"/>
    <property type="evidence" value="ECO:0007669"/>
    <property type="project" value="UniProtKB-KW"/>
</dbReference>